<dbReference type="STRING" id="579105.SAMN04488096_106251"/>
<organism evidence="2 3">
    <name type="scientific">Mesonia phycicola</name>
    <dbReference type="NCBI Taxonomy" id="579105"/>
    <lineage>
        <taxon>Bacteria</taxon>
        <taxon>Pseudomonadati</taxon>
        <taxon>Bacteroidota</taxon>
        <taxon>Flavobacteriia</taxon>
        <taxon>Flavobacteriales</taxon>
        <taxon>Flavobacteriaceae</taxon>
        <taxon>Mesonia</taxon>
    </lineage>
</organism>
<keyword evidence="3" id="KW-1185">Reference proteome</keyword>
<feature type="transmembrane region" description="Helical" evidence="1">
    <location>
        <begin position="138"/>
        <end position="158"/>
    </location>
</feature>
<proteinExistence type="predicted"/>
<dbReference type="RefSeq" id="WP_073151733.1">
    <property type="nucleotide sequence ID" value="NZ_FQYY01000006.1"/>
</dbReference>
<dbReference type="EMBL" id="FQYY01000006">
    <property type="protein sequence ID" value="SHI99607.1"/>
    <property type="molecule type" value="Genomic_DNA"/>
</dbReference>
<keyword evidence="1" id="KW-0812">Transmembrane</keyword>
<evidence type="ECO:0000256" key="1">
    <source>
        <dbReference type="SAM" id="Phobius"/>
    </source>
</evidence>
<dbReference type="OrthoDB" id="9785438at2"/>
<dbReference type="InterPro" id="IPR007263">
    <property type="entry name" value="DCC1-like"/>
</dbReference>
<keyword evidence="1" id="KW-1133">Transmembrane helix</keyword>
<gene>
    <name evidence="2" type="ORF">SAMN04488096_106251</name>
</gene>
<sequence>MFKKILHTNYYSSKPILVWDGDCTFCKFWKTRWELKTKQKIKYATYQEVSNRFKDIPLKEFKKSSKLIETNGNVYNGPDSAYRSLFIAGNKKWHQLYHYSSLFQKISDHAYNHIAKNRSFYYNVTILCFGKNPKSIKAYWLVYVFAFIVIITFILYFIS</sequence>
<dbReference type="AlphaFoldDB" id="A0A1M6FPI8"/>
<name>A0A1M6FPI8_9FLAO</name>
<evidence type="ECO:0000313" key="3">
    <source>
        <dbReference type="Proteomes" id="UP000184225"/>
    </source>
</evidence>
<evidence type="ECO:0000313" key="2">
    <source>
        <dbReference type="EMBL" id="SHI99607.1"/>
    </source>
</evidence>
<dbReference type="GO" id="GO:0015035">
    <property type="term" value="F:protein-disulfide reductase activity"/>
    <property type="evidence" value="ECO:0007669"/>
    <property type="project" value="InterPro"/>
</dbReference>
<reference evidence="2 3" key="1">
    <citation type="submission" date="2016-11" db="EMBL/GenBank/DDBJ databases">
        <authorList>
            <person name="Jaros S."/>
            <person name="Januszkiewicz K."/>
            <person name="Wedrychowicz H."/>
        </authorList>
    </citation>
    <scope>NUCLEOTIDE SEQUENCE [LARGE SCALE GENOMIC DNA]</scope>
    <source>
        <strain evidence="2 3">DSM 21425</strain>
    </source>
</reference>
<dbReference type="Pfam" id="PF04134">
    <property type="entry name" value="DCC1-like"/>
    <property type="match status" value="1"/>
</dbReference>
<dbReference type="Proteomes" id="UP000184225">
    <property type="component" value="Unassembled WGS sequence"/>
</dbReference>
<protein>
    <submittedName>
        <fullName evidence="2">Predicted thiol-disulfide oxidoreductase YuxK, DCC family</fullName>
    </submittedName>
</protein>
<keyword evidence="1" id="KW-0472">Membrane</keyword>
<accession>A0A1M6FPI8</accession>